<evidence type="ECO:0000256" key="10">
    <source>
        <dbReference type="ARBA" id="ARBA00022723"/>
    </source>
</evidence>
<evidence type="ECO:0000256" key="5">
    <source>
        <dbReference type="ARBA" id="ARBA00010810"/>
    </source>
</evidence>
<keyword evidence="12 17" id="KW-1133">Transmembrane helix</keyword>
<reference evidence="19 20" key="1">
    <citation type="submission" date="2020-06" db="EMBL/GenBank/DDBJ databases">
        <title>NJ-3-1, isolated from saline soil.</title>
        <authorList>
            <person name="Cui H.L."/>
            <person name="Shi X."/>
        </authorList>
    </citation>
    <scope>NUCLEOTIDE SEQUENCE [LARGE SCALE GENOMIC DNA]</scope>
    <source>
        <strain evidence="19 20">NJ-3-1</strain>
    </source>
</reference>
<dbReference type="AlphaFoldDB" id="A0A7D5QBR6"/>
<dbReference type="GO" id="GO:0004576">
    <property type="term" value="F:oligosaccharyl transferase activity"/>
    <property type="evidence" value="ECO:0007669"/>
    <property type="project" value="InterPro"/>
</dbReference>
<evidence type="ECO:0000256" key="14">
    <source>
        <dbReference type="ARBA" id="ARBA00023211"/>
    </source>
</evidence>
<dbReference type="PANTHER" id="PTHR13872:SF1">
    <property type="entry name" value="DOLICHYL-DIPHOSPHOOLIGOSACCHARIDE--PROTEIN GLYCOSYLTRANSFERASE SUBUNIT STT3B"/>
    <property type="match status" value="1"/>
</dbReference>
<evidence type="ECO:0000313" key="19">
    <source>
        <dbReference type="EMBL" id="QLG61101.1"/>
    </source>
</evidence>
<evidence type="ECO:0000256" key="16">
    <source>
        <dbReference type="ARBA" id="ARBA00034066"/>
    </source>
</evidence>
<keyword evidence="9 17" id="KW-0812">Transmembrane</keyword>
<dbReference type="GO" id="GO:0005886">
    <property type="term" value="C:plasma membrane"/>
    <property type="evidence" value="ECO:0007669"/>
    <property type="project" value="UniProtKB-SubCell"/>
</dbReference>
<keyword evidence="13 17" id="KW-0472">Membrane</keyword>
<protein>
    <recommendedName>
        <fullName evidence="6">dolichyl-phosphooligosaccharide-protein glycotransferase</fullName>
        <ecNumber evidence="6">2.4.99.21</ecNumber>
    </recommendedName>
    <alternativeName>
        <fullName evidence="15">Oligosaccharyl transferase</fullName>
    </alternativeName>
</protein>
<dbReference type="InterPro" id="IPR003674">
    <property type="entry name" value="Oligo_trans_STT3"/>
</dbReference>
<feature type="transmembrane region" description="Helical" evidence="17">
    <location>
        <begin position="187"/>
        <end position="207"/>
    </location>
</feature>
<keyword evidence="14" id="KW-0464">Manganese</keyword>
<dbReference type="InterPro" id="IPR041154">
    <property type="entry name" value="AglB_P1"/>
</dbReference>
<evidence type="ECO:0000256" key="1">
    <source>
        <dbReference type="ARBA" id="ARBA00001936"/>
    </source>
</evidence>
<evidence type="ECO:0000256" key="12">
    <source>
        <dbReference type="ARBA" id="ARBA00022989"/>
    </source>
</evidence>
<dbReference type="EC" id="2.4.99.21" evidence="6"/>
<comment type="cofactor">
    <cofactor evidence="2">
        <name>Mg(2+)</name>
        <dbReference type="ChEBI" id="CHEBI:18420"/>
    </cofactor>
</comment>
<keyword evidence="20" id="KW-1185">Reference proteome</keyword>
<dbReference type="Pfam" id="PF18079">
    <property type="entry name" value="AglB_L1"/>
    <property type="match status" value="1"/>
</dbReference>
<evidence type="ECO:0000313" key="20">
    <source>
        <dbReference type="Proteomes" id="UP000509626"/>
    </source>
</evidence>
<dbReference type="GO" id="GO:0046872">
    <property type="term" value="F:metal ion binding"/>
    <property type="evidence" value="ECO:0007669"/>
    <property type="project" value="UniProtKB-KW"/>
</dbReference>
<feature type="transmembrane region" description="Helical" evidence="17">
    <location>
        <begin position="100"/>
        <end position="120"/>
    </location>
</feature>
<feature type="transmembrane region" description="Helical" evidence="17">
    <location>
        <begin position="334"/>
        <end position="353"/>
    </location>
</feature>
<feature type="transmembrane region" description="Helical" evidence="17">
    <location>
        <begin position="359"/>
        <end position="378"/>
    </location>
</feature>
<evidence type="ECO:0000256" key="15">
    <source>
        <dbReference type="ARBA" id="ARBA00030679"/>
    </source>
</evidence>
<proteinExistence type="inferred from homology"/>
<evidence type="ECO:0000256" key="2">
    <source>
        <dbReference type="ARBA" id="ARBA00001946"/>
    </source>
</evidence>
<sequence length="774" mass="83870">MVTARDVRDLLDERPDLEPAVEVVLEPEEPWVFEDVDVDSGAFGELVSHGIVTRDGDEYRIADRAAVRNGLNGEIRATESTDDSSFDFEFFITDRFERGLLVGVLLLVVAFRLFSLSSVFQGGDVVLTGNDPYFYRYWVETMLATPEATFGVVPDGISMGEPLLVATLWLASSVLGGTPEVAGHVLAWYPIVSAIITALLVYLITVTITDDRRIAIAAVAMFAVVPAHAYRTSLGFADHHAFDYPWLALTVLGIVIVAQEAQRLDATVDDSSGLRGLLPPKRAAAMLAIGVGVGGQTLAWDASPLLIAPIGLYLAADALRAVRAGESPLPTSGPVLLGTILGAIIAWTAHTTVEWHTTLVASAPALVAIGGIGVLVAGELAYRLDQPAKVLAGIEGVGLVAGIVALTTLRPEYWARLTTGVTDRLLARRAIAETQGLFGQSFGWLLLIGLVLVLALPYMAWGIRLALEDERWLVPTVYSWYFLVLATIQVRFLGELSPVVVIFAATGFIHLAEKIDCSRPPAPFEGTRVPDIRIPDREPLVAVVILFLFVTSVSIVQVPVKTSQLTISEGQYETADWIADHSAEQGHEYPENYVFSFWPDTRVYNYFVNGESRSYGYAQSNYVDFVGSQDPAEWYDRLDGRAGYVVTTPIVVGNETMLGTRLQVNNGSRTDAAPGLAHYRLIHTETDGEYKVFELVDGAVIQGEAEPNETVTVRTDVELENFSFTYVRETTADANGTYSVRVAHPGEYQLGNESVSVPESAVENGTTVTAGGGN</sequence>
<dbReference type="PANTHER" id="PTHR13872">
    <property type="entry name" value="DOLICHYL-DIPHOSPHOOLIGOSACCHARIDE--PROTEIN GLYCOSYLTRANSFERASE SUBUNIT"/>
    <property type="match status" value="1"/>
</dbReference>
<organism evidence="19 20">
    <name type="scientific">Halorarum salinum</name>
    <dbReference type="NCBI Taxonomy" id="2743089"/>
    <lineage>
        <taxon>Archaea</taxon>
        <taxon>Methanobacteriati</taxon>
        <taxon>Methanobacteriota</taxon>
        <taxon>Stenosarchaea group</taxon>
        <taxon>Halobacteria</taxon>
        <taxon>Halobacteriales</taxon>
        <taxon>Haloferacaceae</taxon>
        <taxon>Halorarum</taxon>
    </lineage>
</organism>
<gene>
    <name evidence="19" type="ORF">HUG12_04865</name>
</gene>
<feature type="transmembrane region" description="Helical" evidence="17">
    <location>
        <begin position="244"/>
        <end position="261"/>
    </location>
</feature>
<dbReference type="OrthoDB" id="313284at2157"/>
<evidence type="ECO:0000256" key="4">
    <source>
        <dbReference type="ARBA" id="ARBA00004922"/>
    </source>
</evidence>
<name>A0A7D5QBR6_9EURY</name>
<evidence type="ECO:0000259" key="18">
    <source>
        <dbReference type="Pfam" id="PF18079"/>
    </source>
</evidence>
<evidence type="ECO:0000256" key="3">
    <source>
        <dbReference type="ARBA" id="ARBA00004651"/>
    </source>
</evidence>
<dbReference type="GeneID" id="56036766"/>
<feature type="transmembrane region" description="Helical" evidence="17">
    <location>
        <begin position="442"/>
        <end position="460"/>
    </location>
</feature>
<comment type="subcellular location">
    <subcellularLocation>
        <location evidence="3">Cell membrane</location>
        <topology evidence="3">Multi-pass membrane protein</topology>
    </subcellularLocation>
</comment>
<evidence type="ECO:0000256" key="9">
    <source>
        <dbReference type="ARBA" id="ARBA00022692"/>
    </source>
</evidence>
<dbReference type="RefSeq" id="WP_179267685.1">
    <property type="nucleotide sequence ID" value="NZ_CP058579.1"/>
</dbReference>
<comment type="catalytic activity">
    <reaction evidence="16">
        <text>an archaeal dolichyl phosphooligosaccharide + [protein]-L-asparagine = an archaeal dolichyl phosphate + a glycoprotein with the oligosaccharide chain attached by N-beta-D-glycosyl linkage to a protein L-asparagine.</text>
        <dbReference type="EC" id="2.4.99.21"/>
    </reaction>
</comment>
<dbReference type="Proteomes" id="UP000509626">
    <property type="component" value="Chromosome"/>
</dbReference>
<evidence type="ECO:0000256" key="17">
    <source>
        <dbReference type="SAM" id="Phobius"/>
    </source>
</evidence>
<keyword evidence="10" id="KW-0479">Metal-binding</keyword>
<comment type="cofactor">
    <cofactor evidence="1">
        <name>Mn(2+)</name>
        <dbReference type="ChEBI" id="CHEBI:29035"/>
    </cofactor>
</comment>
<evidence type="ECO:0000256" key="11">
    <source>
        <dbReference type="ARBA" id="ARBA00022842"/>
    </source>
</evidence>
<accession>A0A7D5QBR6</accession>
<feature type="transmembrane region" description="Helical" evidence="17">
    <location>
        <begin position="214"/>
        <end position="232"/>
    </location>
</feature>
<evidence type="ECO:0000256" key="8">
    <source>
        <dbReference type="ARBA" id="ARBA00022679"/>
    </source>
</evidence>
<comment type="similarity">
    <text evidence="5">Belongs to the STT3 family.</text>
</comment>
<evidence type="ECO:0000256" key="6">
    <source>
        <dbReference type="ARBA" id="ARBA00012602"/>
    </source>
</evidence>
<keyword evidence="11" id="KW-0460">Magnesium</keyword>
<dbReference type="EMBL" id="CP058579">
    <property type="protein sequence ID" value="QLG61101.1"/>
    <property type="molecule type" value="Genomic_DNA"/>
</dbReference>
<keyword evidence="8" id="KW-0808">Transferase</keyword>
<evidence type="ECO:0000256" key="7">
    <source>
        <dbReference type="ARBA" id="ARBA00022676"/>
    </source>
</evidence>
<feature type="domain" description="Archaeal glycosylation protein B peripheral" evidence="18">
    <location>
        <begin position="698"/>
        <end position="768"/>
    </location>
</feature>
<dbReference type="KEGG" id="halu:HUG12_04865"/>
<feature type="transmembrane region" description="Helical" evidence="17">
    <location>
        <begin position="472"/>
        <end position="490"/>
    </location>
</feature>
<feature type="transmembrane region" description="Helical" evidence="17">
    <location>
        <begin position="390"/>
        <end position="409"/>
    </location>
</feature>
<evidence type="ECO:0000256" key="13">
    <source>
        <dbReference type="ARBA" id="ARBA00023136"/>
    </source>
</evidence>
<comment type="pathway">
    <text evidence="4">Protein modification; protein glycosylation.</text>
</comment>
<keyword evidence="7" id="KW-0328">Glycosyltransferase</keyword>